<evidence type="ECO:0000256" key="3">
    <source>
        <dbReference type="ARBA" id="ARBA00022692"/>
    </source>
</evidence>
<keyword evidence="2" id="KW-0488">Methylation</keyword>
<evidence type="ECO:0008006" key="9">
    <source>
        <dbReference type="Google" id="ProtNLM"/>
    </source>
</evidence>
<dbReference type="Gene3D" id="3.30.700.10">
    <property type="entry name" value="Glycoprotein, Type 4 Pilin"/>
    <property type="match status" value="1"/>
</dbReference>
<dbReference type="PANTHER" id="PTHR30093:SF44">
    <property type="entry name" value="TYPE II SECRETION SYSTEM CORE PROTEIN G"/>
    <property type="match status" value="1"/>
</dbReference>
<sequence>MHRSSRAFTLIELLVVMAILGVLAAVMVSAGSWALRRADISRARGELAALATALERYRRQHGDYPITNGETRSAELLQALVGLRGPGGERLNPRGRALIDLGLFTTGNDLDPLTSEAAELVDPWGNPYVYFYKEPPDSWRNSGFVLYSAGPDERHAPALLTGGYPQPDLDENRDNIYAAP</sequence>
<keyword evidence="4 6" id="KW-1133">Transmembrane helix</keyword>
<comment type="subcellular location">
    <subcellularLocation>
        <location evidence="1">Membrane</location>
        <topology evidence="1">Single-pass membrane protein</topology>
    </subcellularLocation>
</comment>
<keyword evidence="8" id="KW-1185">Reference proteome</keyword>
<gene>
    <name evidence="7" type="ORF">AXK11_04895</name>
</gene>
<dbReference type="SUPFAM" id="SSF54523">
    <property type="entry name" value="Pili subunits"/>
    <property type="match status" value="1"/>
</dbReference>
<dbReference type="InterPro" id="IPR012902">
    <property type="entry name" value="N_methyl_site"/>
</dbReference>
<protein>
    <recommendedName>
        <fullName evidence="9">Type II secretion system protein GspG C-terminal domain-containing protein</fullName>
    </recommendedName>
</protein>
<dbReference type="InterPro" id="IPR045584">
    <property type="entry name" value="Pilin-like"/>
</dbReference>
<name>A0A139SMV5_9BACT</name>
<organism evidence="7 8">
    <name type="scientific">Cephaloticoccus primus</name>
    <dbReference type="NCBI Taxonomy" id="1548207"/>
    <lineage>
        <taxon>Bacteria</taxon>
        <taxon>Pseudomonadati</taxon>
        <taxon>Verrucomicrobiota</taxon>
        <taxon>Opitutia</taxon>
        <taxon>Opitutales</taxon>
        <taxon>Opitutaceae</taxon>
        <taxon>Cephaloticoccus</taxon>
    </lineage>
</organism>
<dbReference type="PANTHER" id="PTHR30093">
    <property type="entry name" value="GENERAL SECRETION PATHWAY PROTEIN G"/>
    <property type="match status" value="1"/>
</dbReference>
<dbReference type="GO" id="GO:0015627">
    <property type="term" value="C:type II protein secretion system complex"/>
    <property type="evidence" value="ECO:0007669"/>
    <property type="project" value="InterPro"/>
</dbReference>
<evidence type="ECO:0000256" key="1">
    <source>
        <dbReference type="ARBA" id="ARBA00004167"/>
    </source>
</evidence>
<dbReference type="Proteomes" id="UP000070058">
    <property type="component" value="Unassembled WGS sequence"/>
</dbReference>
<keyword evidence="3 6" id="KW-0812">Transmembrane</keyword>
<evidence type="ECO:0000256" key="5">
    <source>
        <dbReference type="ARBA" id="ARBA00023136"/>
    </source>
</evidence>
<dbReference type="GO" id="GO:0016020">
    <property type="term" value="C:membrane"/>
    <property type="evidence" value="ECO:0007669"/>
    <property type="project" value="UniProtKB-SubCell"/>
</dbReference>
<comment type="caution">
    <text evidence="7">The sequence shown here is derived from an EMBL/GenBank/DDBJ whole genome shotgun (WGS) entry which is preliminary data.</text>
</comment>
<dbReference type="NCBIfam" id="TIGR02532">
    <property type="entry name" value="IV_pilin_GFxxxE"/>
    <property type="match status" value="1"/>
</dbReference>
<feature type="transmembrane region" description="Helical" evidence="6">
    <location>
        <begin position="13"/>
        <end position="35"/>
    </location>
</feature>
<evidence type="ECO:0000313" key="8">
    <source>
        <dbReference type="Proteomes" id="UP000070058"/>
    </source>
</evidence>
<dbReference type="PRINTS" id="PR00813">
    <property type="entry name" value="BCTERIALGSPG"/>
</dbReference>
<keyword evidence="5 6" id="KW-0472">Membrane</keyword>
<dbReference type="STRING" id="1548207.AXK11_04895"/>
<dbReference type="GO" id="GO:0015628">
    <property type="term" value="P:protein secretion by the type II secretion system"/>
    <property type="evidence" value="ECO:0007669"/>
    <property type="project" value="InterPro"/>
</dbReference>
<dbReference type="AlphaFoldDB" id="A0A139SMV5"/>
<dbReference type="Pfam" id="PF07963">
    <property type="entry name" value="N_methyl"/>
    <property type="match status" value="1"/>
</dbReference>
<evidence type="ECO:0000256" key="4">
    <source>
        <dbReference type="ARBA" id="ARBA00022989"/>
    </source>
</evidence>
<accession>A0A139SMV5</accession>
<reference evidence="8" key="1">
    <citation type="submission" date="2016-02" db="EMBL/GenBank/DDBJ databases">
        <authorList>
            <person name="Sanders J.G."/>
            <person name="Lin J.Y."/>
            <person name="Wertz J.T."/>
            <person name="Russell J.A."/>
            <person name="Moreau C.S."/>
            <person name="Powell S."/>
        </authorList>
    </citation>
    <scope>NUCLEOTIDE SEQUENCE [LARGE SCALE GENOMIC DNA]</scope>
    <source>
        <strain evidence="8">CAG34</strain>
    </source>
</reference>
<evidence type="ECO:0000256" key="6">
    <source>
        <dbReference type="SAM" id="Phobius"/>
    </source>
</evidence>
<proteinExistence type="predicted"/>
<evidence type="ECO:0000256" key="2">
    <source>
        <dbReference type="ARBA" id="ARBA00022481"/>
    </source>
</evidence>
<evidence type="ECO:0000313" key="7">
    <source>
        <dbReference type="EMBL" id="KXU35875.1"/>
    </source>
</evidence>
<dbReference type="EMBL" id="LSZQ01000041">
    <property type="protein sequence ID" value="KXU35875.1"/>
    <property type="molecule type" value="Genomic_DNA"/>
</dbReference>
<dbReference type="InterPro" id="IPR000983">
    <property type="entry name" value="Bac_GSPG_pilin"/>
</dbReference>